<dbReference type="PROSITE" id="PS50102">
    <property type="entry name" value="RRM"/>
    <property type="match status" value="1"/>
</dbReference>
<feature type="compositionally biased region" description="Basic and acidic residues" evidence="8">
    <location>
        <begin position="315"/>
        <end position="338"/>
    </location>
</feature>
<evidence type="ECO:0000256" key="5">
    <source>
        <dbReference type="ARBA" id="ARBA00022884"/>
    </source>
</evidence>
<evidence type="ECO:0000259" key="9">
    <source>
        <dbReference type="PROSITE" id="PS50102"/>
    </source>
</evidence>
<dbReference type="GO" id="GO:0019843">
    <property type="term" value="F:rRNA binding"/>
    <property type="evidence" value="ECO:0007669"/>
    <property type="project" value="TreeGrafter"/>
</dbReference>
<dbReference type="OMA" id="IAFIKHE"/>
<feature type="region of interest" description="Disordered" evidence="8">
    <location>
        <begin position="573"/>
        <end position="619"/>
    </location>
</feature>
<evidence type="ECO:0000256" key="4">
    <source>
        <dbReference type="ARBA" id="ARBA00015520"/>
    </source>
</evidence>
<keyword evidence="11" id="KW-1185">Reference proteome</keyword>
<comment type="subcellular location">
    <subcellularLocation>
        <location evidence="2">Nucleus</location>
        <location evidence="2">Nucleolus</location>
    </subcellularLocation>
</comment>
<dbReference type="GO" id="GO:0005730">
    <property type="term" value="C:nucleolus"/>
    <property type="evidence" value="ECO:0007669"/>
    <property type="project" value="UniProtKB-SubCell"/>
</dbReference>
<gene>
    <name evidence="10" type="ORF">RHOBADRAFT_53326</name>
</gene>
<feature type="compositionally biased region" description="Acidic residues" evidence="8">
    <location>
        <begin position="147"/>
        <end position="182"/>
    </location>
</feature>
<dbReference type="RefSeq" id="XP_018271386.1">
    <property type="nucleotide sequence ID" value="XM_018416781.1"/>
</dbReference>
<dbReference type="STRING" id="578459.A0A194S418"/>
<dbReference type="InterPro" id="IPR000504">
    <property type="entry name" value="RRM_dom"/>
</dbReference>
<reference evidence="10 11" key="1">
    <citation type="journal article" date="2015" name="Front. Microbiol.">
        <title>Genome sequence of the plant growth promoting endophytic yeast Rhodotorula graminis WP1.</title>
        <authorList>
            <person name="Firrincieli A."/>
            <person name="Otillar R."/>
            <person name="Salamov A."/>
            <person name="Schmutz J."/>
            <person name="Khan Z."/>
            <person name="Redman R.S."/>
            <person name="Fleck N.D."/>
            <person name="Lindquist E."/>
            <person name="Grigoriev I.V."/>
            <person name="Doty S.L."/>
        </authorList>
    </citation>
    <scope>NUCLEOTIDE SEQUENCE [LARGE SCALE GENOMIC DNA]</scope>
    <source>
        <strain evidence="10 11">WP1</strain>
    </source>
</reference>
<dbReference type="OrthoDB" id="442677at2759"/>
<dbReference type="SUPFAM" id="SSF54928">
    <property type="entry name" value="RNA-binding domain, RBD"/>
    <property type="match status" value="1"/>
</dbReference>
<keyword evidence="6" id="KW-0539">Nucleus</keyword>
<comment type="function">
    <text evidence="1">Involved in pre-25S rRNA processing.</text>
</comment>
<sequence>MGKSKSKGSSKDAPASATAPPAAALSSFLLAQADSKDAALEDIFATSKGPSRAFEPKKEQPRPAPAPAAAAANKAANEGTAAAAADADLSELESGAELSDLDDDDEDALEEEYAAKLAAAAFKQRQLAAAAAAQQQGKGKKRKAEQPADEDVSDEDDGDDSPVEVDSDDDDDDEQDDNDDGPLDINDLISGALSGSTPGDKKGKKADKGGKKSAKLVQRQQETPEARDARTIFLGNVPAECSTSRSLKKSLVRHVLQNPALASTLPSGCPPLKMDAIRFRSLAFASKVFGRKVHAGATGDDDENAGGRGRKRAREWRENEDSDLRGVKGGYKERESKKQAPTTGANSQPLTDGQKRRVALIRGELNEGKKACNAYLVIAALPDGVDPVAVVKALVSATNNSVFEGFTLHADAVRPRSAAALVAAAQMAAKPNMDLTDVPRNQDAHTVSALEARRTLFIGGLDFAENEESVRSATEAVLVRERGEPVEGRFVESVRIVRDPSTGLGKGFCYVLLQDESCVDELLALPPGKNLKISKRKVRLERCKTTAAAARAKASARTVASLPARAGAAAAAAAGASGGKKGTATDGRPKAVRLAAPRDPTLSKHGRSGPSAPRSKHQEQLAEALAQLPTDERKKIKSMDAERIARRAAKKESKRLSERYERKQANVAKKSGGGVAEAILGREPRALERARKEKKRIATQSKSSLKKKGPRT</sequence>
<dbReference type="PANTHER" id="PTHR23236">
    <property type="entry name" value="EUKARYOTIC TRANSLATION INITIATION FACTOR 4B/4H"/>
    <property type="match status" value="1"/>
</dbReference>
<keyword evidence="5 7" id="KW-0694">RNA-binding</keyword>
<dbReference type="InterPro" id="IPR035979">
    <property type="entry name" value="RBD_domain_sf"/>
</dbReference>
<feature type="compositionally biased region" description="Basic and acidic residues" evidence="8">
    <location>
        <begin position="680"/>
        <end position="691"/>
    </location>
</feature>
<feature type="compositionally biased region" description="Low complexity" evidence="8">
    <location>
        <begin position="11"/>
        <end position="21"/>
    </location>
</feature>
<dbReference type="Gene3D" id="3.30.70.330">
    <property type="match status" value="1"/>
</dbReference>
<evidence type="ECO:0000256" key="2">
    <source>
        <dbReference type="ARBA" id="ARBA00004604"/>
    </source>
</evidence>
<dbReference type="SMART" id="SM00360">
    <property type="entry name" value="RRM"/>
    <property type="match status" value="1"/>
</dbReference>
<feature type="region of interest" description="Disordered" evidence="8">
    <location>
        <begin position="295"/>
        <end position="355"/>
    </location>
</feature>
<feature type="region of interest" description="Disordered" evidence="8">
    <location>
        <begin position="1"/>
        <end position="21"/>
    </location>
</feature>
<dbReference type="GO" id="GO:0000463">
    <property type="term" value="P:maturation of LSU-rRNA from tricistronic rRNA transcript (SSU-rRNA, 5.8S rRNA, LSU-rRNA)"/>
    <property type="evidence" value="ECO:0007669"/>
    <property type="project" value="TreeGrafter"/>
</dbReference>
<feature type="compositionally biased region" description="Low complexity" evidence="8">
    <location>
        <begin position="67"/>
        <end position="98"/>
    </location>
</feature>
<feature type="compositionally biased region" description="Basic and acidic residues" evidence="8">
    <location>
        <begin position="647"/>
        <end position="664"/>
    </location>
</feature>
<feature type="compositionally biased region" description="Low complexity" evidence="8">
    <location>
        <begin position="124"/>
        <end position="137"/>
    </location>
</feature>
<evidence type="ECO:0000313" key="10">
    <source>
        <dbReference type="EMBL" id="KPV75337.1"/>
    </source>
</evidence>
<feature type="domain" description="RRM" evidence="9">
    <location>
        <begin position="454"/>
        <end position="545"/>
    </location>
</feature>
<evidence type="ECO:0000256" key="8">
    <source>
        <dbReference type="SAM" id="MobiDB-lite"/>
    </source>
</evidence>
<evidence type="ECO:0000256" key="3">
    <source>
        <dbReference type="ARBA" id="ARBA00007077"/>
    </source>
</evidence>
<evidence type="ECO:0000256" key="1">
    <source>
        <dbReference type="ARBA" id="ARBA00002475"/>
    </source>
</evidence>
<evidence type="ECO:0000256" key="7">
    <source>
        <dbReference type="PROSITE-ProRule" id="PRU00176"/>
    </source>
</evidence>
<organism evidence="10 11">
    <name type="scientific">Rhodotorula graminis (strain WP1)</name>
    <dbReference type="NCBI Taxonomy" id="578459"/>
    <lineage>
        <taxon>Eukaryota</taxon>
        <taxon>Fungi</taxon>
        <taxon>Dikarya</taxon>
        <taxon>Basidiomycota</taxon>
        <taxon>Pucciniomycotina</taxon>
        <taxon>Microbotryomycetes</taxon>
        <taxon>Sporidiobolales</taxon>
        <taxon>Sporidiobolaceae</taxon>
        <taxon>Rhodotorula</taxon>
    </lineage>
</organism>
<feature type="region of interest" description="Disordered" evidence="8">
    <location>
        <begin position="647"/>
        <end position="712"/>
    </location>
</feature>
<evidence type="ECO:0000313" key="11">
    <source>
        <dbReference type="Proteomes" id="UP000053890"/>
    </source>
</evidence>
<feature type="region of interest" description="Disordered" evidence="8">
    <location>
        <begin position="124"/>
        <end position="228"/>
    </location>
</feature>
<proteinExistence type="inferred from homology"/>
<evidence type="ECO:0000256" key="6">
    <source>
        <dbReference type="ARBA" id="ARBA00023242"/>
    </source>
</evidence>
<comment type="similarity">
    <text evidence="3">Belongs to the RRM RBM34 family.</text>
</comment>
<dbReference type="AlphaFoldDB" id="A0A194S418"/>
<dbReference type="Proteomes" id="UP000053890">
    <property type="component" value="Unassembled WGS sequence"/>
</dbReference>
<feature type="compositionally biased region" description="Acidic residues" evidence="8">
    <location>
        <begin position="99"/>
        <end position="112"/>
    </location>
</feature>
<dbReference type="PANTHER" id="PTHR23236:SF25">
    <property type="entry name" value="RNA-BINDING PROTEIN 34"/>
    <property type="match status" value="1"/>
</dbReference>
<dbReference type="InterPro" id="IPR012677">
    <property type="entry name" value="Nucleotide-bd_a/b_plait_sf"/>
</dbReference>
<feature type="region of interest" description="Disordered" evidence="8">
    <location>
        <begin position="41"/>
        <end position="112"/>
    </location>
</feature>
<dbReference type="EMBL" id="KQ474078">
    <property type="protein sequence ID" value="KPV75337.1"/>
    <property type="molecule type" value="Genomic_DNA"/>
</dbReference>
<feature type="compositionally biased region" description="Polar residues" evidence="8">
    <location>
        <begin position="339"/>
        <end position="351"/>
    </location>
</feature>
<name>A0A194S418_RHOGW</name>
<accession>A0A194S418</accession>
<protein>
    <recommendedName>
        <fullName evidence="4">Nucleolar protein 12</fullName>
    </recommendedName>
</protein>
<dbReference type="GeneID" id="28977229"/>